<name>L2FMB4_COLFN</name>
<dbReference type="HOGENOM" id="CLU_004184_3_0_1"/>
<evidence type="ECO:0000259" key="1">
    <source>
        <dbReference type="Pfam" id="PF06985"/>
    </source>
</evidence>
<accession>L2FMB4</accession>
<protein>
    <submittedName>
        <fullName evidence="2">Ankyrin and het domain-containing protein</fullName>
    </submittedName>
</protein>
<dbReference type="PANTHER" id="PTHR24148:SF73">
    <property type="entry name" value="HET DOMAIN PROTEIN (AFU_ORTHOLOGUE AFUA_8G01020)"/>
    <property type="match status" value="1"/>
</dbReference>
<dbReference type="EMBL" id="KB020984">
    <property type="protein sequence ID" value="ELA27487.1"/>
    <property type="molecule type" value="Genomic_DNA"/>
</dbReference>
<organism evidence="2">
    <name type="scientific">Colletotrichum fructicola (strain Nara gc5)</name>
    <name type="common">Anthracnose fungus</name>
    <name type="synonym">Colletotrichum gloeosporioides (strain Nara gc5)</name>
    <dbReference type="NCBI Taxonomy" id="1213859"/>
    <lineage>
        <taxon>Eukaryota</taxon>
        <taxon>Fungi</taxon>
        <taxon>Dikarya</taxon>
        <taxon>Ascomycota</taxon>
        <taxon>Pezizomycotina</taxon>
        <taxon>Sordariomycetes</taxon>
        <taxon>Hypocreomycetidae</taxon>
        <taxon>Glomerellales</taxon>
        <taxon>Glomerellaceae</taxon>
        <taxon>Colletotrichum</taxon>
        <taxon>Colletotrichum gloeosporioides species complex</taxon>
    </lineage>
</organism>
<reference evidence="2" key="1">
    <citation type="submission" date="2012-08" db="EMBL/GenBank/DDBJ databases">
        <title>Genome analysis of Colletotrichum orbiculare and Colletotrichum fructicola.</title>
        <authorList>
            <person name="Gan P.H.P."/>
            <person name="Ikeda K."/>
            <person name="Irieda H."/>
            <person name="Narusaka M."/>
            <person name="O'Connell R.J."/>
            <person name="Narusaka Y."/>
            <person name="Takano Y."/>
            <person name="Kubo Y."/>
            <person name="Shirasu K."/>
        </authorList>
    </citation>
    <scope>NUCLEOTIDE SEQUENCE</scope>
    <source>
        <strain evidence="2">Nara gc5</strain>
    </source>
</reference>
<dbReference type="InterPro" id="IPR052895">
    <property type="entry name" value="HetReg/Transcr_Mod"/>
</dbReference>
<evidence type="ECO:0000313" key="2">
    <source>
        <dbReference type="EMBL" id="ELA27487.1"/>
    </source>
</evidence>
<dbReference type="PANTHER" id="PTHR24148">
    <property type="entry name" value="ANKYRIN REPEAT DOMAIN-CONTAINING PROTEIN 39 HOMOLOG-RELATED"/>
    <property type="match status" value="1"/>
</dbReference>
<dbReference type="STRING" id="1213859.L2FMB4"/>
<feature type="domain" description="Heterokaryon incompatibility" evidence="1">
    <location>
        <begin position="5"/>
        <end position="117"/>
    </location>
</feature>
<sequence>MRDATRARRIWADALCINQSDILERNNQVRLMGKIYEVASNTIIHFGRLTEDAAKVFSATKWKTNEVDYEMDHEGKAAAPAVAEVRAKQASAYALVVAASRDLLTRPWFNRIWVLQELVFSKDPWIQCGRQRVRWGSFCRLLLRKQTNMPDTHRALLDVLYDMNETRNSQARGVGKSLWDVLKMRRGLGATDPRDYIFAHLGIINDFRSARKYVNIDYGDSMQAVFSRMAAYAVSTQGIRWLMSQICDMHPEERPQGLPSWVPDWRYPASTITFRQQEPAHKGEYNVLDVDDVPLILAHTGCKVDVIKSVSAVFPLDRNVANALKATEEYLEVQQTILQLHSSSQEVRALKWLKRDSESSSKILSHHETLCKNHGHAWARFLKTLDQQSNDESSGDAAFAALFSRWISKQASTQRAGYYWTEGYVCYGIAHLLQRYLRYMIDEDLPGRRLAVTDSGDCALVPRQARNGDALIVLGDPTAPVPQEKPLLIVRQKEVRELETINATVMEAIYNHRIETGQPFEGIFDLERWPAFLARGCVEHYWVIGQGYVDSVPGEPYDGSGKEMRVFALH</sequence>
<dbReference type="AlphaFoldDB" id="L2FMB4"/>
<dbReference type="Pfam" id="PF06985">
    <property type="entry name" value="HET"/>
    <property type="match status" value="1"/>
</dbReference>
<proteinExistence type="predicted"/>
<dbReference type="InterPro" id="IPR010730">
    <property type="entry name" value="HET"/>
</dbReference>
<gene>
    <name evidence="2" type="ORF">CGGC5_11647</name>
</gene>